<sequence length="818" mass="90056">MGRSRRVLVVDPDSECRESIVTALESLDETTVETVQADGIPREVTGDDSPACLVTRHAADGPDVLPVFESADHDSVPVVVLRDPDSEESATDLLDAGAREVVEYEGEWKRLLQRRVERALDDVGRRSALDTYETIVETMREGAFVLDEDGDRLFVDERTSEVLDRPATELVDASAESYAEAGIIDEGTLTHYQQRRDAVLSGDSESEQIEVEMDLPTAEESITAETRLSRIDRNGSDGAAVGITRDISERKELERQLRDSELALRELTAVSSRTDLTFEEKVQHVLDIGRERVGLESGFLAVIDPKVNPEQAGFRIVVDDGNDEQFAERTDQPLSKTYCRKTIDAHGPLAVTDATEEGWEDDPAYEKYGLGCYLGGTVTVDGELYGTLCFAAREARTEPSTESERQFVELLTQWVSFELERRRREHELRQLLARINGLIRDVIEVLVESATHTEINERVCDQLAAVDGYDLAWIGDVGVSGGSLEPTAWAGETDLDVADLSLPLDADEPGPSVQALREGRTRHQEFTAGAETGEFAADSEHGLRAAIAVPLTYKDTEYGVMTVYTTDPDAFDAHEQAVLSTLGRAIANAYNAIETGRILGTDQVVELQFTVGDDDLLFNRVAAAANCHLTYAGSVYKPDGALRLFAEASGADAEAVLAAAEEAGVESAACLADEDEQLFEFIVTDAFVELLADRGAVMQALTSEAGQARVTVELPAKASAREFFEFVADRYDGTDLVGYHEHDRPVETRQEFRAALEDRLTDRQQTALQSAVLSGFFEWPRPVSGDELAESMDISRPTFHQHLRAAERKVFTELFDPE</sequence>
<dbReference type="Proteomes" id="UP001597119">
    <property type="component" value="Unassembled WGS sequence"/>
</dbReference>
<evidence type="ECO:0000259" key="7">
    <source>
        <dbReference type="PROSITE" id="PS50112"/>
    </source>
</evidence>
<dbReference type="SUPFAM" id="SSF55785">
    <property type="entry name" value="PYP-like sensor domain (PAS domain)"/>
    <property type="match status" value="1"/>
</dbReference>
<evidence type="ECO:0000313" key="9">
    <source>
        <dbReference type="Proteomes" id="UP001597119"/>
    </source>
</evidence>
<dbReference type="Pfam" id="PF15915">
    <property type="entry name" value="BAT"/>
    <property type="match status" value="1"/>
</dbReference>
<proteinExistence type="predicted"/>
<keyword evidence="1" id="KW-0808">Transferase</keyword>
<evidence type="ECO:0000256" key="1">
    <source>
        <dbReference type="ARBA" id="ARBA00022679"/>
    </source>
</evidence>
<dbReference type="PROSITE" id="PS50112">
    <property type="entry name" value="PAS"/>
    <property type="match status" value="1"/>
</dbReference>
<dbReference type="EMBL" id="JBHUDJ010000006">
    <property type="protein sequence ID" value="MFD1587877.1"/>
    <property type="molecule type" value="Genomic_DNA"/>
</dbReference>
<dbReference type="NCBIfam" id="TIGR00229">
    <property type="entry name" value="sensory_box"/>
    <property type="match status" value="1"/>
</dbReference>
<accession>A0ABD6CF97</accession>
<dbReference type="InterPro" id="IPR011006">
    <property type="entry name" value="CheY-like_superfamily"/>
</dbReference>
<comment type="caution">
    <text evidence="8">The sequence shown here is derived from an EMBL/GenBank/DDBJ whole genome shotgun (WGS) entry which is preliminary data.</text>
</comment>
<dbReference type="InterPro" id="IPR003018">
    <property type="entry name" value="GAF"/>
</dbReference>
<dbReference type="SUPFAM" id="SSF52172">
    <property type="entry name" value="CheY-like"/>
    <property type="match status" value="1"/>
</dbReference>
<dbReference type="Pfam" id="PF13185">
    <property type="entry name" value="GAF_2"/>
    <property type="match status" value="1"/>
</dbReference>
<dbReference type="Pfam" id="PF04967">
    <property type="entry name" value="HTH_10"/>
    <property type="match status" value="1"/>
</dbReference>
<dbReference type="InterPro" id="IPR031803">
    <property type="entry name" value="BAT_GAF/HTH-assoc"/>
</dbReference>
<dbReference type="AlphaFoldDB" id="A0ABD6CF97"/>
<dbReference type="Gene3D" id="3.30.450.20">
    <property type="entry name" value="PAS domain"/>
    <property type="match status" value="1"/>
</dbReference>
<evidence type="ECO:0000256" key="2">
    <source>
        <dbReference type="ARBA" id="ARBA00022777"/>
    </source>
</evidence>
<evidence type="ECO:0000256" key="3">
    <source>
        <dbReference type="ARBA" id="ARBA00023015"/>
    </source>
</evidence>
<evidence type="ECO:0000313" key="8">
    <source>
        <dbReference type="EMBL" id="MFD1587877.1"/>
    </source>
</evidence>
<gene>
    <name evidence="8" type="ORF">ACFR9U_12890</name>
</gene>
<feature type="domain" description="Response regulatory" evidence="6">
    <location>
        <begin position="6"/>
        <end position="119"/>
    </location>
</feature>
<dbReference type="RefSeq" id="WP_247380498.1">
    <property type="nucleotide sequence ID" value="NZ_JALLGV010000008.1"/>
</dbReference>
<dbReference type="SUPFAM" id="SSF55781">
    <property type="entry name" value="GAF domain-like"/>
    <property type="match status" value="2"/>
</dbReference>
<dbReference type="SMART" id="SM00065">
    <property type="entry name" value="GAF"/>
    <property type="match status" value="2"/>
</dbReference>
<reference evidence="8 9" key="1">
    <citation type="journal article" date="2019" name="Int. J. Syst. Evol. Microbiol.">
        <title>The Global Catalogue of Microorganisms (GCM) 10K type strain sequencing project: providing services to taxonomists for standard genome sequencing and annotation.</title>
        <authorList>
            <consortium name="The Broad Institute Genomics Platform"/>
            <consortium name="The Broad Institute Genome Sequencing Center for Infectious Disease"/>
            <person name="Wu L."/>
            <person name="Ma J."/>
        </authorList>
    </citation>
    <scope>NUCLEOTIDE SEQUENCE [LARGE SCALE GENOMIC DNA]</scope>
    <source>
        <strain evidence="8 9">CGMCC 1.12125</strain>
    </source>
</reference>
<feature type="domain" description="PAS" evidence="7">
    <location>
        <begin position="128"/>
        <end position="172"/>
    </location>
</feature>
<dbReference type="InterPro" id="IPR029016">
    <property type="entry name" value="GAF-like_dom_sf"/>
</dbReference>
<keyword evidence="2" id="KW-0418">Kinase</keyword>
<organism evidence="8 9">
    <name type="scientific">Halorientalis brevis</name>
    <dbReference type="NCBI Taxonomy" id="1126241"/>
    <lineage>
        <taxon>Archaea</taxon>
        <taxon>Methanobacteriati</taxon>
        <taxon>Methanobacteriota</taxon>
        <taxon>Stenosarchaea group</taxon>
        <taxon>Halobacteria</taxon>
        <taxon>Halobacteriales</taxon>
        <taxon>Haloarculaceae</taxon>
        <taxon>Halorientalis</taxon>
    </lineage>
</organism>
<comment type="caution">
    <text evidence="5">Lacks conserved residue(s) required for the propagation of feature annotation.</text>
</comment>
<evidence type="ECO:0000259" key="6">
    <source>
        <dbReference type="PROSITE" id="PS50110"/>
    </source>
</evidence>
<protein>
    <submittedName>
        <fullName evidence="8">Bacterio-opsin activator domain-containing protein</fullName>
    </submittedName>
</protein>
<keyword evidence="3" id="KW-0805">Transcription regulation</keyword>
<dbReference type="Pfam" id="PF01590">
    <property type="entry name" value="GAF"/>
    <property type="match status" value="1"/>
</dbReference>
<dbReference type="PROSITE" id="PS50110">
    <property type="entry name" value="RESPONSE_REGULATORY"/>
    <property type="match status" value="1"/>
</dbReference>
<dbReference type="GO" id="GO:0016301">
    <property type="term" value="F:kinase activity"/>
    <property type="evidence" value="ECO:0007669"/>
    <property type="project" value="UniProtKB-KW"/>
</dbReference>
<evidence type="ECO:0000256" key="4">
    <source>
        <dbReference type="ARBA" id="ARBA00023163"/>
    </source>
</evidence>
<keyword evidence="9" id="KW-1185">Reference proteome</keyword>
<dbReference type="InterPro" id="IPR007050">
    <property type="entry name" value="HTH_bacterioopsin"/>
</dbReference>
<keyword evidence="4" id="KW-0804">Transcription</keyword>
<evidence type="ECO:0000256" key="5">
    <source>
        <dbReference type="PROSITE-ProRule" id="PRU00169"/>
    </source>
</evidence>
<dbReference type="Gene3D" id="3.40.50.2300">
    <property type="match status" value="1"/>
</dbReference>
<dbReference type="InterPro" id="IPR001789">
    <property type="entry name" value="Sig_transdc_resp-reg_receiver"/>
</dbReference>
<dbReference type="InterPro" id="IPR035965">
    <property type="entry name" value="PAS-like_dom_sf"/>
</dbReference>
<dbReference type="PANTHER" id="PTHR34236">
    <property type="entry name" value="DIMETHYL SULFOXIDE REDUCTASE TRANSCRIPTIONAL ACTIVATOR"/>
    <property type="match status" value="1"/>
</dbReference>
<dbReference type="PANTHER" id="PTHR34236:SF1">
    <property type="entry name" value="DIMETHYL SULFOXIDE REDUCTASE TRANSCRIPTIONAL ACTIVATOR"/>
    <property type="match status" value="1"/>
</dbReference>
<dbReference type="Gene3D" id="3.30.450.40">
    <property type="match status" value="2"/>
</dbReference>
<dbReference type="InterPro" id="IPR000014">
    <property type="entry name" value="PAS"/>
</dbReference>
<name>A0ABD6CF97_9EURY</name>